<evidence type="ECO:0000313" key="2">
    <source>
        <dbReference type="EMBL" id="KZT18001.1"/>
    </source>
</evidence>
<keyword evidence="3" id="KW-1185">Reference proteome</keyword>
<dbReference type="AlphaFoldDB" id="A0A165M7M1"/>
<feature type="non-terminal residue" evidence="2">
    <location>
        <position position="67"/>
    </location>
</feature>
<dbReference type="STRING" id="1314782.A0A165M7M1"/>
<feature type="non-terminal residue" evidence="2">
    <location>
        <position position="1"/>
    </location>
</feature>
<dbReference type="OrthoDB" id="3221862at2759"/>
<name>A0A165M7M1_9AGAM</name>
<reference evidence="2 3" key="1">
    <citation type="journal article" date="2016" name="Mol. Biol. Evol.">
        <title>Comparative Genomics of Early-Diverging Mushroom-Forming Fungi Provides Insights into the Origins of Lignocellulose Decay Capabilities.</title>
        <authorList>
            <person name="Nagy L.G."/>
            <person name="Riley R."/>
            <person name="Tritt A."/>
            <person name="Adam C."/>
            <person name="Daum C."/>
            <person name="Floudas D."/>
            <person name="Sun H."/>
            <person name="Yadav J.S."/>
            <person name="Pangilinan J."/>
            <person name="Larsson K.H."/>
            <person name="Matsuura K."/>
            <person name="Barry K."/>
            <person name="Labutti K."/>
            <person name="Kuo R."/>
            <person name="Ohm R.A."/>
            <person name="Bhattacharya S.S."/>
            <person name="Shirouzu T."/>
            <person name="Yoshinaga Y."/>
            <person name="Martin F.M."/>
            <person name="Grigoriev I.V."/>
            <person name="Hibbett D.S."/>
        </authorList>
    </citation>
    <scope>NUCLEOTIDE SEQUENCE [LARGE SCALE GENOMIC DNA]</scope>
    <source>
        <strain evidence="2 3">HHB14362 ss-1</strain>
    </source>
</reference>
<evidence type="ECO:0000259" key="1">
    <source>
        <dbReference type="Pfam" id="PF20209"/>
    </source>
</evidence>
<gene>
    <name evidence="2" type="ORF">NEOLEDRAFT_1042070</name>
</gene>
<evidence type="ECO:0000313" key="3">
    <source>
        <dbReference type="Proteomes" id="UP000076761"/>
    </source>
</evidence>
<protein>
    <recommendedName>
        <fullName evidence="1">DUF6570 domain-containing protein</fullName>
    </recommendedName>
</protein>
<proteinExistence type="predicted"/>
<sequence length="67" mass="7748">LPPPRSELDEVLAFIYTGPTQPTENDFKRTPLLVSHKRVSAALEWLKLNHEGYFDIDISYDNIKSYP</sequence>
<dbReference type="InParanoid" id="A0A165M7M1"/>
<dbReference type="Pfam" id="PF20209">
    <property type="entry name" value="DUF6570"/>
    <property type="match status" value="1"/>
</dbReference>
<dbReference type="EMBL" id="KV425731">
    <property type="protein sequence ID" value="KZT18001.1"/>
    <property type="molecule type" value="Genomic_DNA"/>
</dbReference>
<dbReference type="InterPro" id="IPR046700">
    <property type="entry name" value="DUF6570"/>
</dbReference>
<organism evidence="2 3">
    <name type="scientific">Neolentinus lepideus HHB14362 ss-1</name>
    <dbReference type="NCBI Taxonomy" id="1314782"/>
    <lineage>
        <taxon>Eukaryota</taxon>
        <taxon>Fungi</taxon>
        <taxon>Dikarya</taxon>
        <taxon>Basidiomycota</taxon>
        <taxon>Agaricomycotina</taxon>
        <taxon>Agaricomycetes</taxon>
        <taxon>Gloeophyllales</taxon>
        <taxon>Gloeophyllaceae</taxon>
        <taxon>Neolentinus</taxon>
    </lineage>
</organism>
<dbReference type="Proteomes" id="UP000076761">
    <property type="component" value="Unassembled WGS sequence"/>
</dbReference>
<feature type="domain" description="DUF6570" evidence="1">
    <location>
        <begin position="1"/>
        <end position="63"/>
    </location>
</feature>
<accession>A0A165M7M1</accession>